<dbReference type="PANTHER" id="PTHR42788:SF13">
    <property type="entry name" value="ALIPHATIC SULFONATES IMPORT ATP-BINDING PROTEIN SSUB"/>
    <property type="match status" value="1"/>
</dbReference>
<dbReference type="InterPro" id="IPR050166">
    <property type="entry name" value="ABC_transporter_ATP-bind"/>
</dbReference>
<keyword evidence="2" id="KW-0547">Nucleotide-binding</keyword>
<sequence length="245" mass="26396">MSIQIRGLTVTFNPGPDAVTPLENLDLDIPAGQFLCVLGPSGQGKSTLLRCVAGLLQPTAGTVEAHGRRVEGPSATRGMVFQQDAIPGWLRVADNIALGPRSRKIPESQWRPQALHFTEAVGLAGRERAWPRELSGGMRKRVAVAAVFANDPDILLMDEPFSSLDHLTRQGLHRTLLDLWAETGKTIVFVTHDTDEALALADRIVVIAGGGVRADVVVPFARPRTDALRMDAQANALRATLLGHL</sequence>
<dbReference type="SMART" id="SM00382">
    <property type="entry name" value="AAA"/>
    <property type="match status" value="1"/>
</dbReference>
<organism evidence="5 6">
    <name type="scientific">Kineosporia succinea</name>
    <dbReference type="NCBI Taxonomy" id="84632"/>
    <lineage>
        <taxon>Bacteria</taxon>
        <taxon>Bacillati</taxon>
        <taxon>Actinomycetota</taxon>
        <taxon>Actinomycetes</taxon>
        <taxon>Kineosporiales</taxon>
        <taxon>Kineosporiaceae</taxon>
        <taxon>Kineosporia</taxon>
    </lineage>
</organism>
<dbReference type="Pfam" id="PF00005">
    <property type="entry name" value="ABC_tran"/>
    <property type="match status" value="1"/>
</dbReference>
<accession>A0ABT9NVL2</accession>
<keyword evidence="1" id="KW-0813">Transport</keyword>
<name>A0ABT9NVL2_9ACTN</name>
<dbReference type="SUPFAM" id="SSF52540">
    <property type="entry name" value="P-loop containing nucleoside triphosphate hydrolases"/>
    <property type="match status" value="1"/>
</dbReference>
<feature type="domain" description="ABC transporter" evidence="4">
    <location>
        <begin position="5"/>
        <end position="234"/>
    </location>
</feature>
<dbReference type="RefSeq" id="WP_307237084.1">
    <property type="nucleotide sequence ID" value="NZ_JAUSQZ010000001.1"/>
</dbReference>
<proteinExistence type="predicted"/>
<dbReference type="InterPro" id="IPR017871">
    <property type="entry name" value="ABC_transporter-like_CS"/>
</dbReference>
<evidence type="ECO:0000259" key="4">
    <source>
        <dbReference type="PROSITE" id="PS50893"/>
    </source>
</evidence>
<gene>
    <name evidence="5" type="ORF">J2S57_000216</name>
</gene>
<evidence type="ECO:0000313" key="5">
    <source>
        <dbReference type="EMBL" id="MDP9824467.1"/>
    </source>
</evidence>
<reference evidence="5 6" key="1">
    <citation type="submission" date="2023-07" db="EMBL/GenBank/DDBJ databases">
        <title>Sequencing the genomes of 1000 actinobacteria strains.</title>
        <authorList>
            <person name="Klenk H.-P."/>
        </authorList>
    </citation>
    <scope>NUCLEOTIDE SEQUENCE [LARGE SCALE GENOMIC DNA]</scope>
    <source>
        <strain evidence="5 6">DSM 44388</strain>
    </source>
</reference>
<evidence type="ECO:0000256" key="1">
    <source>
        <dbReference type="ARBA" id="ARBA00022448"/>
    </source>
</evidence>
<dbReference type="EMBL" id="JAUSQZ010000001">
    <property type="protein sequence ID" value="MDP9824467.1"/>
    <property type="molecule type" value="Genomic_DNA"/>
</dbReference>
<dbReference type="Proteomes" id="UP001235712">
    <property type="component" value="Unassembled WGS sequence"/>
</dbReference>
<dbReference type="GO" id="GO:0005524">
    <property type="term" value="F:ATP binding"/>
    <property type="evidence" value="ECO:0007669"/>
    <property type="project" value="UniProtKB-KW"/>
</dbReference>
<keyword evidence="6" id="KW-1185">Reference proteome</keyword>
<dbReference type="Gene3D" id="3.40.50.300">
    <property type="entry name" value="P-loop containing nucleotide triphosphate hydrolases"/>
    <property type="match status" value="1"/>
</dbReference>
<dbReference type="InterPro" id="IPR003439">
    <property type="entry name" value="ABC_transporter-like_ATP-bd"/>
</dbReference>
<evidence type="ECO:0000313" key="6">
    <source>
        <dbReference type="Proteomes" id="UP001235712"/>
    </source>
</evidence>
<comment type="caution">
    <text evidence="5">The sequence shown here is derived from an EMBL/GenBank/DDBJ whole genome shotgun (WGS) entry which is preliminary data.</text>
</comment>
<dbReference type="CDD" id="cd03293">
    <property type="entry name" value="ABC_NrtD_SsuB_transporters"/>
    <property type="match status" value="1"/>
</dbReference>
<dbReference type="PROSITE" id="PS50893">
    <property type="entry name" value="ABC_TRANSPORTER_2"/>
    <property type="match status" value="1"/>
</dbReference>
<dbReference type="InterPro" id="IPR003593">
    <property type="entry name" value="AAA+_ATPase"/>
</dbReference>
<dbReference type="PANTHER" id="PTHR42788">
    <property type="entry name" value="TAURINE IMPORT ATP-BINDING PROTEIN-RELATED"/>
    <property type="match status" value="1"/>
</dbReference>
<dbReference type="InterPro" id="IPR027417">
    <property type="entry name" value="P-loop_NTPase"/>
</dbReference>
<keyword evidence="3 5" id="KW-0067">ATP-binding</keyword>
<evidence type="ECO:0000256" key="3">
    <source>
        <dbReference type="ARBA" id="ARBA00022840"/>
    </source>
</evidence>
<evidence type="ECO:0000256" key="2">
    <source>
        <dbReference type="ARBA" id="ARBA00022741"/>
    </source>
</evidence>
<dbReference type="PROSITE" id="PS00211">
    <property type="entry name" value="ABC_TRANSPORTER_1"/>
    <property type="match status" value="1"/>
</dbReference>
<protein>
    <submittedName>
        <fullName evidence="5">NitT/TauT family transport system ATP-binding protein</fullName>
    </submittedName>
</protein>